<accession>A0A9W8Y667</accession>
<feature type="region of interest" description="Disordered" evidence="1">
    <location>
        <begin position="486"/>
        <end position="508"/>
    </location>
</feature>
<dbReference type="AlphaFoldDB" id="A0A9W8Y667"/>
<reference evidence="2" key="1">
    <citation type="submission" date="2022-10" db="EMBL/GenBank/DDBJ databases">
        <title>Tapping the CABI collections for fungal endophytes: first genome assemblies for Collariella, Neodidymelliopsis, Ascochyta clinopodiicola, Didymella pomorum, Didymosphaeria variabile, Neocosmospora piperis and Neocucurbitaria cava.</title>
        <authorList>
            <person name="Hill R."/>
        </authorList>
    </citation>
    <scope>NUCLEOTIDE SEQUENCE</scope>
    <source>
        <strain evidence="2">IMI 356814</strain>
    </source>
</reference>
<dbReference type="EMBL" id="JAPEUY010000013">
    <property type="protein sequence ID" value="KAJ4367064.1"/>
    <property type="molecule type" value="Genomic_DNA"/>
</dbReference>
<dbReference type="OrthoDB" id="3695410at2759"/>
<comment type="caution">
    <text evidence="2">The sequence shown here is derived from an EMBL/GenBank/DDBJ whole genome shotgun (WGS) entry which is preliminary data.</text>
</comment>
<evidence type="ECO:0000256" key="1">
    <source>
        <dbReference type="SAM" id="MobiDB-lite"/>
    </source>
</evidence>
<gene>
    <name evidence="2" type="ORF">N0V83_007594</name>
</gene>
<name>A0A9W8Y667_9PLEO</name>
<proteinExistence type="predicted"/>
<evidence type="ECO:0000313" key="3">
    <source>
        <dbReference type="Proteomes" id="UP001140560"/>
    </source>
</evidence>
<feature type="compositionally biased region" description="Acidic residues" evidence="1">
    <location>
        <begin position="495"/>
        <end position="508"/>
    </location>
</feature>
<sequence>MAQTESYQKGYAFNLALIAVAAPKKDEHVLMRVGKWGSSVTKNLGPRRVDELDPTELELDTSLNPQDFELALWVGIRPDSAPYLRTENPIAPTDATLAAKVKGVKVPKQTSVDTLGRLGNLPIWSESNGYTKVVVKFAHQDKVIFHELRNRDAKTGLCLAQPIHIDDCFFFQPYRDDTLKAVGGRRSEWPKVIKSYVANQINKDLSATGFRAARSTARVEFQPQTARLLNIEGLTNEFAVSGATWVLDDLEQAIQKIDEELAREKIPDLIALHSLLDITKKFPDDQGQKVLEVMAEMFPSLAKVKCFNVMTVNQFAVWIRCTETRVTYGSLRSLFGLFAMYCDSNNFRANTDIKRVAPRIENYIHKYMDYVCEAEQPRPPKYTDVSTDLKLWLRHHVMLMENIVTNHKENVEAMINWHGTAICGDSLWQLWENVAESPDMDAAKQFALQGARFLAKRMVATTDITTRNLDAYVEILKKSLKDIDDEETTSVAETQEVEADDQDMEFFG</sequence>
<evidence type="ECO:0000313" key="2">
    <source>
        <dbReference type="EMBL" id="KAJ4367064.1"/>
    </source>
</evidence>
<keyword evidence="3" id="KW-1185">Reference proteome</keyword>
<protein>
    <submittedName>
        <fullName evidence="2">Uncharacterized protein</fullName>
    </submittedName>
</protein>
<organism evidence="2 3">
    <name type="scientific">Neocucurbitaria cava</name>
    <dbReference type="NCBI Taxonomy" id="798079"/>
    <lineage>
        <taxon>Eukaryota</taxon>
        <taxon>Fungi</taxon>
        <taxon>Dikarya</taxon>
        <taxon>Ascomycota</taxon>
        <taxon>Pezizomycotina</taxon>
        <taxon>Dothideomycetes</taxon>
        <taxon>Pleosporomycetidae</taxon>
        <taxon>Pleosporales</taxon>
        <taxon>Pleosporineae</taxon>
        <taxon>Cucurbitariaceae</taxon>
        <taxon>Neocucurbitaria</taxon>
    </lineage>
</organism>
<dbReference type="Proteomes" id="UP001140560">
    <property type="component" value="Unassembled WGS sequence"/>
</dbReference>